<gene>
    <name evidence="1" type="ORF">EGYM00392_LOCUS19279</name>
    <name evidence="2" type="ORF">EGYM00392_LOCUS19280</name>
</gene>
<evidence type="ECO:0008006" key="3">
    <source>
        <dbReference type="Google" id="ProtNLM"/>
    </source>
</evidence>
<dbReference type="InterPro" id="IPR047183">
    <property type="entry name" value="GDO-like"/>
</dbReference>
<accession>A0A6U7Z3M6</accession>
<dbReference type="InterPro" id="IPR011051">
    <property type="entry name" value="RmlC_Cupin_sf"/>
</dbReference>
<dbReference type="InterPro" id="IPR014710">
    <property type="entry name" value="RmlC-like_jellyroll"/>
</dbReference>
<organism evidence="1">
    <name type="scientific">Eutreptiella gymnastica</name>
    <dbReference type="NCBI Taxonomy" id="73025"/>
    <lineage>
        <taxon>Eukaryota</taxon>
        <taxon>Discoba</taxon>
        <taxon>Euglenozoa</taxon>
        <taxon>Euglenida</taxon>
        <taxon>Spirocuta</taxon>
        <taxon>Euglenophyceae</taxon>
        <taxon>Eutreptiales</taxon>
        <taxon>Eutreptiaceae</taxon>
        <taxon>Eutreptiella</taxon>
    </lineage>
</organism>
<sequence length="335" mass="36334">MAPCVANTVDVAPVVDEPCTKKQKTDRAGDDLMGTSRIYEYTSAANPQLPPIPVLVHPPSLHESGPSAVIPFDVSESLGFKYKATSPNLLAAFIRINPNESVESQAVATSQAFYVIRGAGRSQFGFGDIEWAEGDMFVVPATSAASTHTATADSALYWVSDEPLMEFLGVSPNKNKFEPTVFRREQLLAEVERISHEPGVAHRNRMGVLLGNAATETTTKTLSHVLWSLLNTIPAGDNQRPHRHNSVALDLCVGRGGTAGDGKVYTLMGPELGEDGWVKNPIKMEWAPGGVFITPPGWWHSHHNETGEPAWVLPVQDAGLLTHQQILDIRFAPSQ</sequence>
<name>A0A6U7Z3M6_9EUGL</name>
<dbReference type="PANTHER" id="PTHR41517:SF1">
    <property type="entry name" value="CUPIN"/>
    <property type="match status" value="1"/>
</dbReference>
<dbReference type="EMBL" id="HBGA01052467">
    <property type="protein sequence ID" value="CAD9008186.1"/>
    <property type="molecule type" value="Transcribed_RNA"/>
</dbReference>
<dbReference type="Gene3D" id="2.60.120.10">
    <property type="entry name" value="Jelly Rolls"/>
    <property type="match status" value="2"/>
</dbReference>
<evidence type="ECO:0000313" key="1">
    <source>
        <dbReference type="EMBL" id="CAD9008185.1"/>
    </source>
</evidence>
<dbReference type="GO" id="GO:0051213">
    <property type="term" value="F:dioxygenase activity"/>
    <property type="evidence" value="ECO:0007669"/>
    <property type="project" value="InterPro"/>
</dbReference>
<evidence type="ECO:0000313" key="2">
    <source>
        <dbReference type="EMBL" id="CAD9008186.1"/>
    </source>
</evidence>
<dbReference type="PANTHER" id="PTHR41517">
    <property type="entry name" value="1,2-DIOXYGENASE PROTEIN-RELATED"/>
    <property type="match status" value="1"/>
</dbReference>
<protein>
    <recommendedName>
        <fullName evidence="3">Cupin type-1 domain-containing protein</fullName>
    </recommendedName>
</protein>
<dbReference type="SUPFAM" id="SSF51182">
    <property type="entry name" value="RmlC-like cupins"/>
    <property type="match status" value="1"/>
</dbReference>
<dbReference type="AlphaFoldDB" id="A0A6U7Z3M6"/>
<proteinExistence type="predicted"/>
<dbReference type="EMBL" id="HBGA01052466">
    <property type="protein sequence ID" value="CAD9008185.1"/>
    <property type="molecule type" value="Transcribed_RNA"/>
</dbReference>
<reference evidence="1" key="1">
    <citation type="submission" date="2021-01" db="EMBL/GenBank/DDBJ databases">
        <authorList>
            <person name="Corre E."/>
            <person name="Pelletier E."/>
            <person name="Niang G."/>
            <person name="Scheremetjew M."/>
            <person name="Finn R."/>
            <person name="Kale V."/>
            <person name="Holt S."/>
            <person name="Cochrane G."/>
            <person name="Meng A."/>
            <person name="Brown T."/>
            <person name="Cohen L."/>
        </authorList>
    </citation>
    <scope>NUCLEOTIDE SEQUENCE</scope>
    <source>
        <strain evidence="1">NIES-381</strain>
    </source>
</reference>